<name>A0A0F9C704_9ZZZZ</name>
<dbReference type="EMBL" id="LAZR01034556">
    <property type="protein sequence ID" value="KKL44969.1"/>
    <property type="molecule type" value="Genomic_DNA"/>
</dbReference>
<sequence length="59" mass="6725">MNEQALNALIGVWTQVENLSFVLADILAEMQEDRRERAEQSKQLISSLDDIKSQLYSQG</sequence>
<protein>
    <submittedName>
        <fullName evidence="1">Uncharacterized protein</fullName>
    </submittedName>
</protein>
<evidence type="ECO:0000313" key="1">
    <source>
        <dbReference type="EMBL" id="KKL44969.1"/>
    </source>
</evidence>
<dbReference type="AlphaFoldDB" id="A0A0F9C704"/>
<gene>
    <name evidence="1" type="ORF">LCGC14_2360320</name>
</gene>
<proteinExistence type="predicted"/>
<comment type="caution">
    <text evidence="1">The sequence shown here is derived from an EMBL/GenBank/DDBJ whole genome shotgun (WGS) entry which is preliminary data.</text>
</comment>
<organism evidence="1">
    <name type="scientific">marine sediment metagenome</name>
    <dbReference type="NCBI Taxonomy" id="412755"/>
    <lineage>
        <taxon>unclassified sequences</taxon>
        <taxon>metagenomes</taxon>
        <taxon>ecological metagenomes</taxon>
    </lineage>
</organism>
<accession>A0A0F9C704</accession>
<reference evidence="1" key="1">
    <citation type="journal article" date="2015" name="Nature">
        <title>Complex archaea that bridge the gap between prokaryotes and eukaryotes.</title>
        <authorList>
            <person name="Spang A."/>
            <person name="Saw J.H."/>
            <person name="Jorgensen S.L."/>
            <person name="Zaremba-Niedzwiedzka K."/>
            <person name="Martijn J."/>
            <person name="Lind A.E."/>
            <person name="van Eijk R."/>
            <person name="Schleper C."/>
            <person name="Guy L."/>
            <person name="Ettema T.J."/>
        </authorList>
    </citation>
    <scope>NUCLEOTIDE SEQUENCE</scope>
</reference>